<dbReference type="InterPro" id="IPR053227">
    <property type="entry name" value="TRPL-trafficking_regulator"/>
</dbReference>
<dbReference type="Gene3D" id="2.40.320.10">
    <property type="entry name" value="Hypothetical Protein Pfu-838710-001"/>
    <property type="match status" value="1"/>
</dbReference>
<dbReference type="GO" id="GO:0045494">
    <property type="term" value="P:photoreceptor cell maintenance"/>
    <property type="evidence" value="ECO:0007669"/>
    <property type="project" value="TreeGrafter"/>
</dbReference>
<dbReference type="PANTHER" id="PTHR34932:SF1">
    <property type="entry name" value="TRPL TRANSLOCATION DEFECT PROTEIN 14"/>
    <property type="match status" value="1"/>
</dbReference>
<proteinExistence type="predicted"/>
<protein>
    <submittedName>
        <fullName evidence="1">Uncharacterized protein</fullName>
    </submittedName>
</protein>
<dbReference type="EMBL" id="ADBV01010775">
    <property type="protein sequence ID" value="EJW75285.1"/>
    <property type="molecule type" value="Genomic_DNA"/>
</dbReference>
<sequence length="69" mass="7715">YYHLDTYTSPLPPSCEGKPLMLLETYTTALVGDTSEPLLPDFMNILKEVTGDPAYSMYTIANLKVVKRS</sequence>
<dbReference type="Proteomes" id="UP000004810">
    <property type="component" value="Unassembled WGS sequence"/>
</dbReference>
<gene>
    <name evidence="1" type="ORF">WUBG_13807</name>
</gene>
<dbReference type="GO" id="GO:0070300">
    <property type="term" value="F:phosphatidic acid binding"/>
    <property type="evidence" value="ECO:0007669"/>
    <property type="project" value="TreeGrafter"/>
</dbReference>
<feature type="non-terminal residue" evidence="1">
    <location>
        <position position="1"/>
    </location>
</feature>
<comment type="caution">
    <text evidence="1">The sequence shown here is derived from an EMBL/GenBank/DDBJ whole genome shotgun (WGS) entry which is preliminary data.</text>
</comment>
<dbReference type="PANTHER" id="PTHR34932">
    <property type="entry name" value="TRPL TRANSLOCATION DEFECT PROTEIN 14"/>
    <property type="match status" value="1"/>
</dbReference>
<dbReference type="GO" id="GO:0005525">
    <property type="term" value="F:GTP binding"/>
    <property type="evidence" value="ECO:0007669"/>
    <property type="project" value="TreeGrafter"/>
</dbReference>
<evidence type="ECO:0000313" key="2">
    <source>
        <dbReference type="Proteomes" id="UP000004810"/>
    </source>
</evidence>
<accession>J9ALZ4</accession>
<dbReference type="AlphaFoldDB" id="J9ALZ4"/>
<name>J9ALZ4_WUCBA</name>
<organism evidence="1 2">
    <name type="scientific">Wuchereria bancrofti</name>
    <dbReference type="NCBI Taxonomy" id="6293"/>
    <lineage>
        <taxon>Eukaryota</taxon>
        <taxon>Metazoa</taxon>
        <taxon>Ecdysozoa</taxon>
        <taxon>Nematoda</taxon>
        <taxon>Chromadorea</taxon>
        <taxon>Rhabditida</taxon>
        <taxon>Spirurina</taxon>
        <taxon>Spiruromorpha</taxon>
        <taxon>Filarioidea</taxon>
        <taxon>Onchocercidae</taxon>
        <taxon>Wuchereria</taxon>
    </lineage>
</organism>
<evidence type="ECO:0000313" key="1">
    <source>
        <dbReference type="EMBL" id="EJW75285.1"/>
    </source>
</evidence>
<reference evidence="2" key="1">
    <citation type="submission" date="2012-08" db="EMBL/GenBank/DDBJ databases">
        <title>The Genome Sequence of Wuchereria bancrofti.</title>
        <authorList>
            <person name="Nutman T.B."/>
            <person name="Fink D.L."/>
            <person name="Russ C."/>
            <person name="Young S."/>
            <person name="Zeng Q."/>
            <person name="Koehrsen M."/>
            <person name="Alvarado L."/>
            <person name="Berlin A."/>
            <person name="Chapman S.B."/>
            <person name="Chen Z."/>
            <person name="Freedman E."/>
            <person name="Gellesch M."/>
            <person name="Goldberg J."/>
            <person name="Griggs A."/>
            <person name="Gujja S."/>
            <person name="Heilman E.R."/>
            <person name="Heiman D."/>
            <person name="Hepburn T."/>
            <person name="Howarth C."/>
            <person name="Jen D."/>
            <person name="Larson L."/>
            <person name="Lewis B."/>
            <person name="Mehta T."/>
            <person name="Park D."/>
            <person name="Pearson M."/>
            <person name="Roberts A."/>
            <person name="Saif S."/>
            <person name="Shea T."/>
            <person name="Shenoy N."/>
            <person name="Sisk P."/>
            <person name="Stolte C."/>
            <person name="Sykes S."/>
            <person name="Walk T."/>
            <person name="White J."/>
            <person name="Yandava C."/>
            <person name="Haas B."/>
            <person name="Henn M.R."/>
            <person name="Nusbaum C."/>
            <person name="Birren B."/>
        </authorList>
    </citation>
    <scope>NUCLEOTIDE SEQUENCE [LARGE SCALE GENOMIC DNA]</scope>
    <source>
        <strain evidence="2">NA</strain>
    </source>
</reference>
<dbReference type="GO" id="GO:0035091">
    <property type="term" value="F:phosphatidylinositol binding"/>
    <property type="evidence" value="ECO:0007669"/>
    <property type="project" value="TreeGrafter"/>
</dbReference>